<comment type="caution">
    <text evidence="3">The sequence shown here is derived from an EMBL/GenBank/DDBJ whole genome shotgun (WGS) entry which is preliminary data.</text>
</comment>
<dbReference type="InterPro" id="IPR056823">
    <property type="entry name" value="TEN-like_YD-shell"/>
</dbReference>
<dbReference type="InterPro" id="IPR003587">
    <property type="entry name" value="Hint_dom_N"/>
</dbReference>
<keyword evidence="1" id="KW-0677">Repeat</keyword>
<dbReference type="Pfam" id="PF07591">
    <property type="entry name" value="PT-HINT"/>
    <property type="match status" value="1"/>
</dbReference>
<dbReference type="Proteomes" id="UP000675409">
    <property type="component" value="Unassembled WGS sequence"/>
</dbReference>
<dbReference type="InterPro" id="IPR036844">
    <property type="entry name" value="Hint_dom_sf"/>
</dbReference>
<protein>
    <recommendedName>
        <fullName evidence="2">Hint domain-containing protein</fullName>
    </recommendedName>
</protein>
<dbReference type="Gene3D" id="2.170.16.10">
    <property type="entry name" value="Hedgehog/Intein (Hint) domain"/>
    <property type="match status" value="1"/>
</dbReference>
<gene>
    <name evidence="3" type="ORF">HGK34_15130</name>
</gene>
<accession>A0ABS1LPX9</accession>
<dbReference type="InterPro" id="IPR022385">
    <property type="entry name" value="Rhs_assc_core"/>
</dbReference>
<evidence type="ECO:0000313" key="4">
    <source>
        <dbReference type="Proteomes" id="UP000675409"/>
    </source>
</evidence>
<evidence type="ECO:0000259" key="2">
    <source>
        <dbReference type="SMART" id="SM00306"/>
    </source>
</evidence>
<reference evidence="3 4" key="1">
    <citation type="journal article" date="2021" name="Arch. Microbiol.">
        <title>Myceligenerans indicum sp. nov., an actinobacterium isolated from mangrove sediment of Sundarbans, India.</title>
        <authorList>
            <person name="Asha K."/>
            <person name="Bhadury P."/>
        </authorList>
    </citation>
    <scope>NUCLEOTIDE SEQUENCE [LARGE SCALE GENOMIC DNA]</scope>
    <source>
        <strain evidence="3 4">I2</strain>
    </source>
</reference>
<proteinExistence type="predicted"/>
<dbReference type="SUPFAM" id="SSF51294">
    <property type="entry name" value="Hedgehog/intein (Hint) domain"/>
    <property type="match status" value="1"/>
</dbReference>
<dbReference type="PANTHER" id="PTHR32305:SF17">
    <property type="entry name" value="TRNA NUCLEASE WAPA"/>
    <property type="match status" value="1"/>
</dbReference>
<dbReference type="SMART" id="SM00306">
    <property type="entry name" value="HintN"/>
    <property type="match status" value="1"/>
</dbReference>
<keyword evidence="4" id="KW-1185">Reference proteome</keyword>
<dbReference type="Pfam" id="PF15650">
    <property type="entry name" value="Tox-REase-9"/>
    <property type="match status" value="1"/>
</dbReference>
<dbReference type="CDD" id="cd00081">
    <property type="entry name" value="Hint"/>
    <property type="match status" value="1"/>
</dbReference>
<dbReference type="EMBL" id="JABBYC010000031">
    <property type="protein sequence ID" value="MBL0887597.1"/>
    <property type="molecule type" value="Genomic_DNA"/>
</dbReference>
<evidence type="ECO:0000313" key="3">
    <source>
        <dbReference type="EMBL" id="MBL0887597.1"/>
    </source>
</evidence>
<dbReference type="InterPro" id="IPR050708">
    <property type="entry name" value="T6SS_VgrG/RHS"/>
</dbReference>
<name>A0ABS1LPX9_9MICO</name>
<dbReference type="Gene3D" id="2.180.10.10">
    <property type="entry name" value="RHS repeat-associated core"/>
    <property type="match status" value="1"/>
</dbReference>
<feature type="domain" description="Hint" evidence="2">
    <location>
        <begin position="454"/>
        <end position="551"/>
    </location>
</feature>
<dbReference type="PANTHER" id="PTHR32305">
    <property type="match status" value="1"/>
</dbReference>
<dbReference type="InterPro" id="IPR006141">
    <property type="entry name" value="Intein_N"/>
</dbReference>
<dbReference type="Pfam" id="PF25023">
    <property type="entry name" value="TEN_YD-shell"/>
    <property type="match status" value="1"/>
</dbReference>
<sequence>MTQQTGPAATIDSAAQTTVGEYSYDASGNQTVRTLSTPVDATDPAQAEADADGDGVVTTSQLLGWDAAGDLATVATSGEGTEGENTVEGGEAEYVHSPGGERLVRIDENGATVYLGGQEIRVDNAGAVGALRYYSFAGQTVAVRDGRGLGGVTSLVADHQGTTIAAVPNTNWTPDAVTRLYSDPFGGDRTPAVADPDSGELLSGGDRLPGDRRFLGAAGGVEDSATGLVLLGARYYDTGLGRFISTDPQLNAANPAQFNAYVYSGNNPVTFSDPSGLSWLSSIKSGAKKAWGGTKRFVSKYQAEIVGGVAGAVVFGGCMALTAGAGSVGCAIAAGAAGGAVTNLWKSKVQKKTPFSWKSLARDTLMGAAAGAVFGPAGGRVLSAVAGRVAPAATQAASNAIRSVASAVTSRVAAATAGARAAAGRAAAAAKNQAARLAQATKNRVSQAVSRLKGQCSFASSTGILMADGSIKPIEDVKPGDKVTATDPETGEQAAREVKATHVHDDVLVTLRLENGQTIRTTEDHPYWNATDQEFQRADQLDQGDQVLDDHGDLHTVAGIENDVTFEPAWNLTVAELHTYYVVADPARGPPATDVVDGTTGVDSIRILVHNCPTGNLQSGNSAAASAGTKIHNGPEWAEHLVSMGYKPGSKISDGNIPDGFPDRGFPVELKPQTKSGIKAGTRQLRRYMREMGVDYGELWTYKQSQDGVVFSLTAIPKSRYRWWKWN</sequence>
<organism evidence="3 4">
    <name type="scientific">Myceligenerans indicum</name>
    <dbReference type="NCBI Taxonomy" id="2593663"/>
    <lineage>
        <taxon>Bacteria</taxon>
        <taxon>Bacillati</taxon>
        <taxon>Actinomycetota</taxon>
        <taxon>Actinomycetes</taxon>
        <taxon>Micrococcales</taxon>
        <taxon>Promicromonosporaceae</taxon>
        <taxon>Myceligenerans</taxon>
    </lineage>
</organism>
<dbReference type="NCBIfam" id="TIGR03696">
    <property type="entry name" value="Rhs_assc_core"/>
    <property type="match status" value="1"/>
</dbReference>
<dbReference type="InterPro" id="IPR028902">
    <property type="entry name" value="Tox-REase-9_dom"/>
</dbReference>
<evidence type="ECO:0000256" key="1">
    <source>
        <dbReference type="ARBA" id="ARBA00022737"/>
    </source>
</evidence>
<dbReference type="PROSITE" id="PS50817">
    <property type="entry name" value="INTEIN_N_TER"/>
    <property type="match status" value="1"/>
</dbReference>